<name>A0ABR6KTS2_9BACT</name>
<feature type="transmembrane region" description="Helical" evidence="1">
    <location>
        <begin position="71"/>
        <end position="91"/>
    </location>
</feature>
<dbReference type="InterPro" id="IPR032508">
    <property type="entry name" value="FecR_C"/>
</dbReference>
<dbReference type="PANTHER" id="PTHR30273:SF2">
    <property type="entry name" value="PROTEIN FECR"/>
    <property type="match status" value="1"/>
</dbReference>
<proteinExistence type="predicted"/>
<keyword evidence="1" id="KW-1133">Transmembrane helix</keyword>
<sequence>MKTDHDIFDDDTFRPRDREEKKKIEFFWEDCLPEEEEDVVASIRAKALRKIQEEGKQQVLPSAKKKRTNRFYIAVASVAATIAVLLSIPYISDDLSQKEDFRQVIALMDMLPVEETDDVVLVMSDQEKLQLASDAKIVYTPKGEVSVDSEELPVAESGQKDVTTPYHESYNQLIVPKGRRSQLLLSDGTKVWVNAGTKVVYPRVFGEKKREIYVDGEVYLEVTHDEKRPFYVNTEGFEVKVLGTSFDVFAYKQLATSRVVLVNGSVEIKDQQNKQMKMVPNELVSLEKNSITDKRTVNAGDYKAWIDGVMILNGDYLKLLAERLSLLYGTKIVCDSSLDNEQIYGKLDLRDDLDEIIDYIKSMIPLSAREENGVIYLKRE</sequence>
<evidence type="ECO:0008006" key="6">
    <source>
        <dbReference type="Google" id="ProtNLM"/>
    </source>
</evidence>
<keyword evidence="1" id="KW-0472">Membrane</keyword>
<dbReference type="Pfam" id="PF04773">
    <property type="entry name" value="FecR"/>
    <property type="match status" value="1"/>
</dbReference>
<keyword evidence="1" id="KW-0812">Transmembrane</keyword>
<reference evidence="4 5" key="1">
    <citation type="submission" date="2020-08" db="EMBL/GenBank/DDBJ databases">
        <title>Genomic Encyclopedia of Type Strains, Phase IV (KMG-IV): sequencing the most valuable type-strain genomes for metagenomic binning, comparative biology and taxonomic classification.</title>
        <authorList>
            <person name="Goeker M."/>
        </authorList>
    </citation>
    <scope>NUCLEOTIDE SEQUENCE [LARGE SCALE GENOMIC DNA]</scope>
    <source>
        <strain evidence="4 5">DSM 102983</strain>
    </source>
</reference>
<keyword evidence="5" id="KW-1185">Reference proteome</keyword>
<dbReference type="InterPro" id="IPR006860">
    <property type="entry name" value="FecR"/>
</dbReference>
<dbReference type="Gene3D" id="2.60.120.1440">
    <property type="match status" value="1"/>
</dbReference>
<dbReference type="EMBL" id="JACHOC010000012">
    <property type="protein sequence ID" value="MBB4624820.1"/>
    <property type="molecule type" value="Genomic_DNA"/>
</dbReference>
<comment type="caution">
    <text evidence="4">The sequence shown here is derived from an EMBL/GenBank/DDBJ whole genome shotgun (WGS) entry which is preliminary data.</text>
</comment>
<dbReference type="PIRSF" id="PIRSF018266">
    <property type="entry name" value="FecR"/>
    <property type="match status" value="1"/>
</dbReference>
<gene>
    <name evidence="4" type="ORF">GGQ57_004765</name>
</gene>
<evidence type="ECO:0000259" key="2">
    <source>
        <dbReference type="Pfam" id="PF04773"/>
    </source>
</evidence>
<organism evidence="4 5">
    <name type="scientific">Parabacteroides faecis</name>
    <dbReference type="NCBI Taxonomy" id="1217282"/>
    <lineage>
        <taxon>Bacteria</taxon>
        <taxon>Pseudomonadati</taxon>
        <taxon>Bacteroidota</taxon>
        <taxon>Bacteroidia</taxon>
        <taxon>Bacteroidales</taxon>
        <taxon>Tannerellaceae</taxon>
        <taxon>Parabacteroides</taxon>
    </lineage>
</organism>
<evidence type="ECO:0000313" key="5">
    <source>
        <dbReference type="Proteomes" id="UP000533637"/>
    </source>
</evidence>
<protein>
    <recommendedName>
        <fullName evidence="6">DUF4974 domain-containing protein</fullName>
    </recommendedName>
</protein>
<dbReference type="InterPro" id="IPR012373">
    <property type="entry name" value="Ferrdict_sens_TM"/>
</dbReference>
<accession>A0ABR6KTS2</accession>
<evidence type="ECO:0000313" key="4">
    <source>
        <dbReference type="EMBL" id="MBB4624820.1"/>
    </source>
</evidence>
<dbReference type="Gene3D" id="3.55.50.30">
    <property type="match status" value="1"/>
</dbReference>
<dbReference type="Proteomes" id="UP000533637">
    <property type="component" value="Unassembled WGS sequence"/>
</dbReference>
<evidence type="ECO:0000256" key="1">
    <source>
        <dbReference type="SAM" id="Phobius"/>
    </source>
</evidence>
<feature type="domain" description="Protein FecR C-terminal" evidence="3">
    <location>
        <begin position="310"/>
        <end position="376"/>
    </location>
</feature>
<dbReference type="Pfam" id="PF16344">
    <property type="entry name" value="FecR_C"/>
    <property type="match status" value="1"/>
</dbReference>
<dbReference type="RefSeq" id="WP_183672325.1">
    <property type="nucleotide sequence ID" value="NZ_BMPB01000016.1"/>
</dbReference>
<feature type="domain" description="FecR protein" evidence="2">
    <location>
        <begin position="175"/>
        <end position="267"/>
    </location>
</feature>
<evidence type="ECO:0000259" key="3">
    <source>
        <dbReference type="Pfam" id="PF16344"/>
    </source>
</evidence>
<dbReference type="PANTHER" id="PTHR30273">
    <property type="entry name" value="PERIPLASMIC SIGNAL SENSOR AND SIGMA FACTOR ACTIVATOR FECR-RELATED"/>
    <property type="match status" value="1"/>
</dbReference>